<evidence type="ECO:0000313" key="4">
    <source>
        <dbReference type="Proteomes" id="UP001139485"/>
    </source>
</evidence>
<dbReference type="Gene3D" id="2.120.10.30">
    <property type="entry name" value="TolB, C-terminal domain"/>
    <property type="match status" value="1"/>
</dbReference>
<accession>A0A9X2D7S0</accession>
<dbReference type="InterPro" id="IPR012938">
    <property type="entry name" value="Glc/Sorbosone_DH"/>
</dbReference>
<dbReference type="InterPro" id="IPR011042">
    <property type="entry name" value="6-blade_b-propeller_TolB-like"/>
</dbReference>
<name>A0A9X2D7S0_9ACTN</name>
<dbReference type="AlphaFoldDB" id="A0A9X2D7S0"/>
<dbReference type="RefSeq" id="WP_250827191.1">
    <property type="nucleotide sequence ID" value="NZ_JAMOIL010000011.1"/>
</dbReference>
<dbReference type="EMBL" id="JAMOIL010000011">
    <property type="protein sequence ID" value="MCM0620599.1"/>
    <property type="molecule type" value="Genomic_DNA"/>
</dbReference>
<keyword evidence="4" id="KW-1185">Reference proteome</keyword>
<dbReference type="Pfam" id="PF07995">
    <property type="entry name" value="GSDH"/>
    <property type="match status" value="1"/>
</dbReference>
<feature type="compositionally biased region" description="Low complexity" evidence="1">
    <location>
        <begin position="34"/>
        <end position="77"/>
    </location>
</feature>
<dbReference type="InterPro" id="IPR011041">
    <property type="entry name" value="Quinoprot_gluc/sorb_DH_b-prop"/>
</dbReference>
<evidence type="ECO:0000259" key="2">
    <source>
        <dbReference type="Pfam" id="PF07995"/>
    </source>
</evidence>
<dbReference type="PANTHER" id="PTHR19328">
    <property type="entry name" value="HEDGEHOG-INTERACTING PROTEIN"/>
    <property type="match status" value="1"/>
</dbReference>
<dbReference type="Proteomes" id="UP001139485">
    <property type="component" value="Unassembled WGS sequence"/>
</dbReference>
<feature type="region of interest" description="Disordered" evidence="1">
    <location>
        <begin position="34"/>
        <end position="85"/>
    </location>
</feature>
<reference evidence="3" key="1">
    <citation type="submission" date="2022-05" db="EMBL/GenBank/DDBJ databases">
        <authorList>
            <person name="Tuo L."/>
        </authorList>
    </citation>
    <scope>NUCLEOTIDE SEQUENCE</scope>
    <source>
        <strain evidence="3">BSK12Z-4</strain>
    </source>
</reference>
<proteinExistence type="predicted"/>
<gene>
    <name evidence="3" type="ORF">M8330_09870</name>
</gene>
<organism evidence="3 4">
    <name type="scientific">Nocardioides bruguierae</name>
    <dbReference type="NCBI Taxonomy" id="2945102"/>
    <lineage>
        <taxon>Bacteria</taxon>
        <taxon>Bacillati</taxon>
        <taxon>Actinomycetota</taxon>
        <taxon>Actinomycetes</taxon>
        <taxon>Propionibacteriales</taxon>
        <taxon>Nocardioidaceae</taxon>
        <taxon>Nocardioides</taxon>
    </lineage>
</organism>
<feature type="domain" description="Glucose/Sorbosone dehydrogenase" evidence="2">
    <location>
        <begin position="100"/>
        <end position="399"/>
    </location>
</feature>
<comment type="caution">
    <text evidence="3">The sequence shown here is derived from an EMBL/GenBank/DDBJ whole genome shotgun (WGS) entry which is preliminary data.</text>
</comment>
<protein>
    <submittedName>
        <fullName evidence="3">PQQ-dependent sugar dehydrogenase</fullName>
    </submittedName>
</protein>
<dbReference type="SUPFAM" id="SSF50952">
    <property type="entry name" value="Soluble quinoprotein glucose dehydrogenase"/>
    <property type="match status" value="1"/>
</dbReference>
<dbReference type="PANTHER" id="PTHR19328:SF13">
    <property type="entry name" value="HIPL1 PROTEIN"/>
    <property type="match status" value="1"/>
</dbReference>
<sequence>MSESPLVVSRSVLLRTGAGLGGLAGLGLLGACSAEESSGPGASSTSGAPSSSTSGSASGSGSASPSASTSTSASPTEDATEDAVPRRVRVRVASTLVTGLNVPWGLAFLPDGSALVSSRDTGRVHRVGPSGRRRTIGEVPSVSNVASAGEAGLLGLALHPDFPRRPWLYAYRSTATENQVVRMRFTPRGAGGGTLGRPQVLLDGIAKSVHHNGGALAFGPSGHLFVATGDAEVPSSAQDTGSLNGKVLRLEADGSVPAGNPWGNPVWSRGHRNVEGLAFDGADLWASEFGEKTADELNRIVRRGNYGWPDVEGSDGRGGYRDPLVQWATDDASPAGIAVAHGRAWLATLQGQCLYAVTLRGPRKGRVERFLTGRYGRLRSVAAAPDGSLWLGTSNTDGRTTPSAGDDRLLRLAVR</sequence>
<evidence type="ECO:0000313" key="3">
    <source>
        <dbReference type="EMBL" id="MCM0620599.1"/>
    </source>
</evidence>
<evidence type="ECO:0000256" key="1">
    <source>
        <dbReference type="SAM" id="MobiDB-lite"/>
    </source>
</evidence>